<dbReference type="InterPro" id="IPR038573">
    <property type="entry name" value="BrnT_sf"/>
</dbReference>
<keyword evidence="2" id="KW-1185">Reference proteome</keyword>
<dbReference type="Pfam" id="PF04365">
    <property type="entry name" value="BrnT_toxin"/>
    <property type="match status" value="1"/>
</dbReference>
<protein>
    <submittedName>
        <fullName evidence="1">BrnT family toxin</fullName>
    </submittedName>
</protein>
<accession>A0A5C4R303</accession>
<dbReference type="Gene3D" id="3.10.450.530">
    <property type="entry name" value="Ribonuclease toxin, BrnT, of type II toxin-antitoxin system"/>
    <property type="match status" value="1"/>
</dbReference>
<gene>
    <name evidence="1" type="ORF">FHD67_15490</name>
</gene>
<dbReference type="EMBL" id="VDDC01000031">
    <property type="protein sequence ID" value="TNH38316.1"/>
    <property type="molecule type" value="Genomic_DNA"/>
</dbReference>
<evidence type="ECO:0000313" key="2">
    <source>
        <dbReference type="Proteomes" id="UP000304880"/>
    </source>
</evidence>
<dbReference type="AlphaFoldDB" id="A0A5C4R303"/>
<comment type="caution">
    <text evidence="1">The sequence shown here is derived from an EMBL/GenBank/DDBJ whole genome shotgun (WGS) entry which is preliminary data.</text>
</comment>
<name>A0A5C4R303_9RHOB</name>
<evidence type="ECO:0000313" key="1">
    <source>
        <dbReference type="EMBL" id="TNH38316.1"/>
    </source>
</evidence>
<organism evidence="1 2">
    <name type="scientific">Paracoccus haeundaensis</name>
    <dbReference type="NCBI Taxonomy" id="225362"/>
    <lineage>
        <taxon>Bacteria</taxon>
        <taxon>Pseudomonadati</taxon>
        <taxon>Pseudomonadota</taxon>
        <taxon>Alphaproteobacteria</taxon>
        <taxon>Rhodobacterales</taxon>
        <taxon>Paracoccaceae</taxon>
        <taxon>Paracoccus</taxon>
    </lineage>
</organism>
<sequence>MAGFEWDEHKRHLTLAKHQIDFVDAVEIFSGPYVKLVGKSETEQRFIAIGQVQGYFIAVVFTEREDVIRIITARRARENERQAYSRYVAGRSEKDS</sequence>
<dbReference type="InterPro" id="IPR007460">
    <property type="entry name" value="BrnT_toxin"/>
</dbReference>
<proteinExistence type="predicted"/>
<dbReference type="RefSeq" id="WP_139085634.1">
    <property type="nucleotide sequence ID" value="NZ_VDDC01000031.1"/>
</dbReference>
<reference evidence="1 2" key="1">
    <citation type="submission" date="2019-06" db="EMBL/GenBank/DDBJ databases">
        <authorList>
            <person name="Li J."/>
        </authorList>
    </citation>
    <scope>NUCLEOTIDE SEQUENCE [LARGE SCALE GENOMIC DNA]</scope>
    <source>
        <strain evidence="1 2">CGMCC 1.8012</strain>
    </source>
</reference>
<dbReference type="Proteomes" id="UP000304880">
    <property type="component" value="Unassembled WGS sequence"/>
</dbReference>